<dbReference type="Gramene" id="KFK26781">
    <property type="protein sequence ID" value="KFK26781"/>
    <property type="gene ID" value="AALP_AA8G292700"/>
</dbReference>
<feature type="chain" id="PRO_5001821749" description="Secreted protein" evidence="1">
    <location>
        <begin position="40"/>
        <end position="115"/>
    </location>
</feature>
<evidence type="ECO:0000313" key="3">
    <source>
        <dbReference type="Proteomes" id="UP000029120"/>
    </source>
</evidence>
<organism evidence="2 3">
    <name type="scientific">Arabis alpina</name>
    <name type="common">Alpine rock-cress</name>
    <dbReference type="NCBI Taxonomy" id="50452"/>
    <lineage>
        <taxon>Eukaryota</taxon>
        <taxon>Viridiplantae</taxon>
        <taxon>Streptophyta</taxon>
        <taxon>Embryophyta</taxon>
        <taxon>Tracheophyta</taxon>
        <taxon>Spermatophyta</taxon>
        <taxon>Magnoliopsida</taxon>
        <taxon>eudicotyledons</taxon>
        <taxon>Gunneridae</taxon>
        <taxon>Pentapetalae</taxon>
        <taxon>rosids</taxon>
        <taxon>malvids</taxon>
        <taxon>Brassicales</taxon>
        <taxon>Brassicaceae</taxon>
        <taxon>Arabideae</taxon>
        <taxon>Arabis</taxon>
    </lineage>
</organism>
<dbReference type="EMBL" id="CM002876">
    <property type="protein sequence ID" value="KFK26781.1"/>
    <property type="molecule type" value="Genomic_DNA"/>
</dbReference>
<dbReference type="Proteomes" id="UP000029120">
    <property type="component" value="Chromosome 8"/>
</dbReference>
<dbReference type="AlphaFoldDB" id="A0A087GA79"/>
<keyword evidence="1" id="KW-0732">Signal</keyword>
<evidence type="ECO:0008006" key="4">
    <source>
        <dbReference type="Google" id="ProtNLM"/>
    </source>
</evidence>
<name>A0A087GA79_ARAAL</name>
<sequence>MQRRRGHRANKRRCRGQSCMAPMSLLRFLASTLLRLGSSAPGEDLGPPTPRVVIVGPSSPTLELLIPEGIIVTSTPPASSAPPKLYIGVSPCSAIDIGSTVRASVDIGPTTQPGS</sequence>
<feature type="signal peptide" evidence="1">
    <location>
        <begin position="1"/>
        <end position="39"/>
    </location>
</feature>
<reference evidence="3" key="1">
    <citation type="journal article" date="2015" name="Nat. Plants">
        <title>Genome expansion of Arabis alpina linked with retrotransposition and reduced symmetric DNA methylation.</title>
        <authorList>
            <person name="Willing E.M."/>
            <person name="Rawat V."/>
            <person name="Mandakova T."/>
            <person name="Maumus F."/>
            <person name="James G.V."/>
            <person name="Nordstroem K.J."/>
            <person name="Becker C."/>
            <person name="Warthmann N."/>
            <person name="Chica C."/>
            <person name="Szarzynska B."/>
            <person name="Zytnicki M."/>
            <person name="Albani M.C."/>
            <person name="Kiefer C."/>
            <person name="Bergonzi S."/>
            <person name="Castaings L."/>
            <person name="Mateos J.L."/>
            <person name="Berns M.C."/>
            <person name="Bujdoso N."/>
            <person name="Piofczyk T."/>
            <person name="de Lorenzo L."/>
            <person name="Barrero-Sicilia C."/>
            <person name="Mateos I."/>
            <person name="Piednoel M."/>
            <person name="Hagmann J."/>
            <person name="Chen-Min-Tao R."/>
            <person name="Iglesias-Fernandez R."/>
            <person name="Schuster S.C."/>
            <person name="Alonso-Blanco C."/>
            <person name="Roudier F."/>
            <person name="Carbonero P."/>
            <person name="Paz-Ares J."/>
            <person name="Davis S.J."/>
            <person name="Pecinka A."/>
            <person name="Quesneville H."/>
            <person name="Colot V."/>
            <person name="Lysak M.A."/>
            <person name="Weigel D."/>
            <person name="Coupland G."/>
            <person name="Schneeberger K."/>
        </authorList>
    </citation>
    <scope>NUCLEOTIDE SEQUENCE [LARGE SCALE GENOMIC DNA]</scope>
    <source>
        <strain evidence="3">cv. Pajares</strain>
    </source>
</reference>
<evidence type="ECO:0000256" key="1">
    <source>
        <dbReference type="SAM" id="SignalP"/>
    </source>
</evidence>
<keyword evidence="3" id="KW-1185">Reference proteome</keyword>
<gene>
    <name evidence="2" type="ordered locus">AALP_Aa8g292700</name>
</gene>
<evidence type="ECO:0000313" key="2">
    <source>
        <dbReference type="EMBL" id="KFK26781.1"/>
    </source>
</evidence>
<accession>A0A087GA79</accession>
<protein>
    <recommendedName>
        <fullName evidence="4">Secreted protein</fullName>
    </recommendedName>
</protein>
<proteinExistence type="predicted"/>